<evidence type="ECO:0000256" key="1">
    <source>
        <dbReference type="SAM" id="MobiDB-lite"/>
    </source>
</evidence>
<gene>
    <name evidence="3" type="ORF">PoB_005510300</name>
</gene>
<keyword evidence="4" id="KW-1185">Reference proteome</keyword>
<sequence length="87" mass="9225">MRIAAANCWLCGTCTLADIYGCVARCTALTSSQKGDLGLSDPSSGQGADGGARTRDRRFPVDLRADSLATVQPTSHLVLKEIVKEKE</sequence>
<feature type="signal peptide" evidence="2">
    <location>
        <begin position="1"/>
        <end position="24"/>
    </location>
</feature>
<protein>
    <submittedName>
        <fullName evidence="3">Uncharacterized protein</fullName>
    </submittedName>
</protein>
<name>A0AAV4C9P0_9GAST</name>
<dbReference type="Proteomes" id="UP000735302">
    <property type="component" value="Unassembled WGS sequence"/>
</dbReference>
<dbReference type="EMBL" id="BLXT01006059">
    <property type="protein sequence ID" value="GFO28598.1"/>
    <property type="molecule type" value="Genomic_DNA"/>
</dbReference>
<proteinExistence type="predicted"/>
<feature type="region of interest" description="Disordered" evidence="1">
    <location>
        <begin position="31"/>
        <end position="58"/>
    </location>
</feature>
<evidence type="ECO:0000313" key="3">
    <source>
        <dbReference type="EMBL" id="GFO28598.1"/>
    </source>
</evidence>
<organism evidence="3 4">
    <name type="scientific">Plakobranchus ocellatus</name>
    <dbReference type="NCBI Taxonomy" id="259542"/>
    <lineage>
        <taxon>Eukaryota</taxon>
        <taxon>Metazoa</taxon>
        <taxon>Spiralia</taxon>
        <taxon>Lophotrochozoa</taxon>
        <taxon>Mollusca</taxon>
        <taxon>Gastropoda</taxon>
        <taxon>Heterobranchia</taxon>
        <taxon>Euthyneura</taxon>
        <taxon>Panpulmonata</taxon>
        <taxon>Sacoglossa</taxon>
        <taxon>Placobranchoidea</taxon>
        <taxon>Plakobranchidae</taxon>
        <taxon>Plakobranchus</taxon>
    </lineage>
</organism>
<evidence type="ECO:0000256" key="2">
    <source>
        <dbReference type="SAM" id="SignalP"/>
    </source>
</evidence>
<feature type="chain" id="PRO_5043607321" evidence="2">
    <location>
        <begin position="25"/>
        <end position="87"/>
    </location>
</feature>
<keyword evidence="2" id="KW-0732">Signal</keyword>
<reference evidence="3 4" key="1">
    <citation type="journal article" date="2021" name="Elife">
        <title>Chloroplast acquisition without the gene transfer in kleptoplastic sea slugs, Plakobranchus ocellatus.</title>
        <authorList>
            <person name="Maeda T."/>
            <person name="Takahashi S."/>
            <person name="Yoshida T."/>
            <person name="Shimamura S."/>
            <person name="Takaki Y."/>
            <person name="Nagai Y."/>
            <person name="Toyoda A."/>
            <person name="Suzuki Y."/>
            <person name="Arimoto A."/>
            <person name="Ishii H."/>
            <person name="Satoh N."/>
            <person name="Nishiyama T."/>
            <person name="Hasebe M."/>
            <person name="Maruyama T."/>
            <person name="Minagawa J."/>
            <person name="Obokata J."/>
            <person name="Shigenobu S."/>
        </authorList>
    </citation>
    <scope>NUCLEOTIDE SEQUENCE [LARGE SCALE GENOMIC DNA]</scope>
</reference>
<comment type="caution">
    <text evidence="3">The sequence shown here is derived from an EMBL/GenBank/DDBJ whole genome shotgun (WGS) entry which is preliminary data.</text>
</comment>
<accession>A0AAV4C9P0</accession>
<evidence type="ECO:0000313" key="4">
    <source>
        <dbReference type="Proteomes" id="UP000735302"/>
    </source>
</evidence>
<dbReference type="AlphaFoldDB" id="A0AAV4C9P0"/>